<dbReference type="AlphaFoldDB" id="A0A1M5VUS7"/>
<dbReference type="EC" id="3.4.21.89" evidence="4"/>
<sequence>MNWIIFFLVVQVLHFAGTWKLYKKAGRKSWEAAIPVYNAVVLMGIINRPKWWVILLFIPVINLLIFPVIWVEIARSFRKFDTKDTWLAILSLGFYNFYLNYVIFDQLKYNANRSIKPPSKTGEWVSSITFAIAAATFVHTYIMQPFTIPTSSLEKSLLIGDFLFVSKFHYGARVPISPIALPMVHDSIPGTGLRSYVKGIEFPYMRLPGLQKVKRNDIVVFNWPSDSLALMWGDTSDKFTYKPIDKKTNYVKRCVGIPGDSLEIKNGYIYINGKKTVLPDRAKPQFNYYVNTNTPFTADEIIHTYNVNPSEASVLNQERTEYFINLDKEHALMMKNDPKVVSIKRNIEAKGSYQPDIFPHDPQYAWSQDNYGPIYIPAKGDKVTLDKKSLPFYQRIISEYENNDFEIKDNGDIYINGVKTDQYTFKQDYFWMMGDNRQRSLDARFWGYTPFDHVVGKPVFIWMSLDQNETAINKKVRWDRLFTTVGGDGKPKSYFVYFLVALGLYYVGKEVVKRRKK</sequence>
<dbReference type="Gene3D" id="2.10.109.10">
    <property type="entry name" value="Umud Fragment, subunit A"/>
    <property type="match status" value="2"/>
</dbReference>
<keyword evidence="4" id="KW-0472">Membrane</keyword>
<evidence type="ECO:0000256" key="2">
    <source>
        <dbReference type="ARBA" id="ARBA00019232"/>
    </source>
</evidence>
<dbReference type="GO" id="GO:0004252">
    <property type="term" value="F:serine-type endopeptidase activity"/>
    <property type="evidence" value="ECO:0007669"/>
    <property type="project" value="InterPro"/>
</dbReference>
<feature type="transmembrane region" description="Helical" evidence="4">
    <location>
        <begin position="124"/>
        <end position="142"/>
    </location>
</feature>
<dbReference type="InterPro" id="IPR036286">
    <property type="entry name" value="LexA/Signal_pep-like_sf"/>
</dbReference>
<comment type="subcellular location">
    <subcellularLocation>
        <location evidence="4">Membrane</location>
        <topology evidence="4">Single-pass type II membrane protein</topology>
    </subcellularLocation>
</comment>
<feature type="domain" description="Peptidase S26" evidence="5">
    <location>
        <begin position="123"/>
        <end position="318"/>
    </location>
</feature>
<feature type="domain" description="Peptidase S26" evidence="5">
    <location>
        <begin position="378"/>
        <end position="463"/>
    </location>
</feature>
<dbReference type="PANTHER" id="PTHR43390">
    <property type="entry name" value="SIGNAL PEPTIDASE I"/>
    <property type="match status" value="1"/>
</dbReference>
<dbReference type="EMBL" id="FQXQ01000004">
    <property type="protein sequence ID" value="SHH78981.1"/>
    <property type="molecule type" value="Genomic_DNA"/>
</dbReference>
<dbReference type="Pfam" id="PF18936">
    <property type="entry name" value="DUF5684"/>
    <property type="match status" value="1"/>
</dbReference>
<dbReference type="PANTHER" id="PTHR43390:SF1">
    <property type="entry name" value="CHLOROPLAST PROCESSING PEPTIDASE"/>
    <property type="match status" value="1"/>
</dbReference>
<comment type="caution">
    <text evidence="4">Lacks conserved residue(s) required for the propagation of feature annotation.</text>
</comment>
<accession>A0A1M5VUS7</accession>
<dbReference type="InterPro" id="IPR000223">
    <property type="entry name" value="Pept_S26A_signal_pept_1"/>
</dbReference>
<dbReference type="CDD" id="cd06530">
    <property type="entry name" value="S26_SPase_I"/>
    <property type="match status" value="2"/>
</dbReference>
<reference evidence="7" key="1">
    <citation type="submission" date="2016-11" db="EMBL/GenBank/DDBJ databases">
        <authorList>
            <person name="Varghese N."/>
            <person name="Submissions S."/>
        </authorList>
    </citation>
    <scope>NUCLEOTIDE SEQUENCE [LARGE SCALE GENOMIC DNA]</scope>
    <source>
        <strain evidence="7">DSM 100572</strain>
    </source>
</reference>
<feature type="active site" evidence="3">
    <location>
        <position position="252"/>
    </location>
</feature>
<comment type="catalytic activity">
    <reaction evidence="4">
        <text>Cleavage of hydrophobic, N-terminal signal or leader sequences from secreted and periplasmic proteins.</text>
        <dbReference type="EC" id="3.4.21.89"/>
    </reaction>
</comment>
<keyword evidence="7" id="KW-1185">Reference proteome</keyword>
<dbReference type="SUPFAM" id="SSF51306">
    <property type="entry name" value="LexA/Signal peptidase"/>
    <property type="match status" value="1"/>
</dbReference>
<evidence type="ECO:0000256" key="3">
    <source>
        <dbReference type="PIRSR" id="PIRSR600223-1"/>
    </source>
</evidence>
<evidence type="ECO:0000313" key="6">
    <source>
        <dbReference type="EMBL" id="SHH78981.1"/>
    </source>
</evidence>
<dbReference type="NCBIfam" id="TIGR02227">
    <property type="entry name" value="sigpep_I_bact"/>
    <property type="match status" value="1"/>
</dbReference>
<keyword evidence="4" id="KW-0812">Transmembrane</keyword>
<proteinExistence type="inferred from homology"/>
<comment type="similarity">
    <text evidence="1 4">Belongs to the peptidase S26 family.</text>
</comment>
<dbReference type="GO" id="GO:0009003">
    <property type="term" value="F:signal peptidase activity"/>
    <property type="evidence" value="ECO:0007669"/>
    <property type="project" value="UniProtKB-EC"/>
</dbReference>
<dbReference type="InterPro" id="IPR019533">
    <property type="entry name" value="Peptidase_S26"/>
</dbReference>
<keyword evidence="4" id="KW-0378">Hydrolase</keyword>
<dbReference type="GO" id="GO:0016020">
    <property type="term" value="C:membrane"/>
    <property type="evidence" value="ECO:0007669"/>
    <property type="project" value="UniProtKB-SubCell"/>
</dbReference>
<dbReference type="OrthoDB" id="9802919at2"/>
<dbReference type="RefSeq" id="WP_073121018.1">
    <property type="nucleotide sequence ID" value="NZ_BMEN01000004.1"/>
</dbReference>
<evidence type="ECO:0000256" key="4">
    <source>
        <dbReference type="RuleBase" id="RU362042"/>
    </source>
</evidence>
<name>A0A1M5VUS7_9FLAO</name>
<feature type="transmembrane region" description="Helical" evidence="4">
    <location>
        <begin position="6"/>
        <end position="22"/>
    </location>
</feature>
<dbReference type="PRINTS" id="PR00727">
    <property type="entry name" value="LEADERPTASE"/>
</dbReference>
<protein>
    <recommendedName>
        <fullName evidence="2 4">Signal peptidase I</fullName>
        <ecNumber evidence="4">3.4.21.89</ecNumber>
    </recommendedName>
</protein>
<evidence type="ECO:0000256" key="1">
    <source>
        <dbReference type="ARBA" id="ARBA00009370"/>
    </source>
</evidence>
<evidence type="ECO:0000313" key="7">
    <source>
        <dbReference type="Proteomes" id="UP000184109"/>
    </source>
</evidence>
<dbReference type="InterPro" id="IPR043739">
    <property type="entry name" value="DUF5684"/>
</dbReference>
<organism evidence="6 7">
    <name type="scientific">Wenyingzhuangia marina</name>
    <dbReference type="NCBI Taxonomy" id="1195760"/>
    <lineage>
        <taxon>Bacteria</taxon>
        <taxon>Pseudomonadati</taxon>
        <taxon>Bacteroidota</taxon>
        <taxon>Flavobacteriia</taxon>
        <taxon>Flavobacteriales</taxon>
        <taxon>Flavobacteriaceae</taxon>
        <taxon>Wenyingzhuangia</taxon>
    </lineage>
</organism>
<gene>
    <name evidence="6" type="ORF">SAMN05444281_1965</name>
</gene>
<dbReference type="GO" id="GO:0006465">
    <property type="term" value="P:signal peptide processing"/>
    <property type="evidence" value="ECO:0007669"/>
    <property type="project" value="InterPro"/>
</dbReference>
<feature type="transmembrane region" description="Helical" evidence="4">
    <location>
        <begin position="85"/>
        <end position="104"/>
    </location>
</feature>
<keyword evidence="4" id="KW-1133">Transmembrane helix</keyword>
<keyword evidence="4" id="KW-0645">Protease</keyword>
<feature type="transmembrane region" description="Helical" evidence="4">
    <location>
        <begin position="51"/>
        <end position="73"/>
    </location>
</feature>
<feature type="active site" evidence="3">
    <location>
        <position position="152"/>
    </location>
</feature>
<evidence type="ECO:0000259" key="5">
    <source>
        <dbReference type="Pfam" id="PF10502"/>
    </source>
</evidence>
<dbReference type="Proteomes" id="UP000184109">
    <property type="component" value="Unassembled WGS sequence"/>
</dbReference>
<dbReference type="STRING" id="1195760.SAMN05444281_1965"/>
<dbReference type="Pfam" id="PF10502">
    <property type="entry name" value="Peptidase_S26"/>
    <property type="match status" value="2"/>
</dbReference>